<feature type="compositionally biased region" description="Polar residues" evidence="1">
    <location>
        <begin position="639"/>
        <end position="661"/>
    </location>
</feature>
<accession>A0A182K0B3</accession>
<feature type="compositionally biased region" description="Polar residues" evidence="1">
    <location>
        <begin position="577"/>
        <end position="624"/>
    </location>
</feature>
<dbReference type="VEuPathDB" id="VectorBase:ACHR004195"/>
<keyword evidence="3" id="KW-1185">Reference proteome</keyword>
<dbReference type="AlphaFoldDB" id="A0A182K0B3"/>
<name>A0A182K0B3_9DIPT</name>
<feature type="compositionally biased region" description="Polar residues" evidence="1">
    <location>
        <begin position="178"/>
        <end position="187"/>
    </location>
</feature>
<feature type="region of interest" description="Disordered" evidence="1">
    <location>
        <begin position="172"/>
        <end position="194"/>
    </location>
</feature>
<sequence>MQSNATSSSPPIGARRVKTDLHTSEKLYVHAVGRSRSNSPMHAGFVVGRHGVITHRKAASEPKGPVSSSTHPACTTTTAYLTVPHTVNAVLHSPNRQRSSSTGAPASRTAAHQRILPPPANTTTTTTIERSGSVRLSTSPSRAGDQQHHSAGTGIANRSQLPARARLLTRRLQNNATPTNGSESPRSIDSLPRRTFSGSYKTATLSQFHNLANNNNCTDSASTATNSAEDLTLLDKSLRNSMLQDVVHFKKQLVRLRRMLQETDTLNPFENNNGQFFTMAAAMAANANGSIGSAGTTTTTTTATATTSQEQQQQQQENILIRESSVAALALLEDQRQELADLRRQVVYLQGELTAKDRTIRQQQNLIEKYEAEREKQQQLHSLTNGGSSTDSGEGTGLTVGDSDRNQSAETISTATQTERLRPVSFGGQEGLGRLQLGQVLLCDIVLAIGMLCAINLICILHLVHSRLDTCPAGGATVLPALPDRMTVGLPHSEKPVAPKNGLRTPSAAGLPGTITTPPHHHHASGPTTPKSKTQISSVYTQLSSVRHSYAGNGSAPNTPTTPAGTQNGPVALRRTSLGSSHNLSSFGLHSPSERSPNGTGNNKPVRTTHIGTLSSPIQRQPTNGERLVNGTKPPASKTIPTNRTTATNGSTVSKLNGLNGTTKRTTASIIRPPSSFGSSNSLVVAGGGCDPLKSKSAPATPLIVPNNGKLLTPAATGSAEPNGHHRPAVTESDRETSESESDKDTVVNGTIGGCCIEESNLPGAATSSTTANGIVGH</sequence>
<reference evidence="2" key="2">
    <citation type="submission" date="2020-05" db="UniProtKB">
        <authorList>
            <consortium name="EnsemblMetazoa"/>
        </authorList>
    </citation>
    <scope>IDENTIFICATION</scope>
    <source>
        <strain evidence="2">ACHKN1017</strain>
    </source>
</reference>
<organism evidence="2 3">
    <name type="scientific">Anopheles christyi</name>
    <dbReference type="NCBI Taxonomy" id="43041"/>
    <lineage>
        <taxon>Eukaryota</taxon>
        <taxon>Metazoa</taxon>
        <taxon>Ecdysozoa</taxon>
        <taxon>Arthropoda</taxon>
        <taxon>Hexapoda</taxon>
        <taxon>Insecta</taxon>
        <taxon>Pterygota</taxon>
        <taxon>Neoptera</taxon>
        <taxon>Endopterygota</taxon>
        <taxon>Diptera</taxon>
        <taxon>Nematocera</taxon>
        <taxon>Culicoidea</taxon>
        <taxon>Culicidae</taxon>
        <taxon>Anophelinae</taxon>
        <taxon>Anopheles</taxon>
    </lineage>
</organism>
<feature type="compositionally biased region" description="Polar residues" evidence="1">
    <location>
        <begin position="766"/>
        <end position="778"/>
    </location>
</feature>
<feature type="compositionally biased region" description="Polar residues" evidence="1">
    <location>
        <begin position="526"/>
        <end position="547"/>
    </location>
</feature>
<evidence type="ECO:0000256" key="1">
    <source>
        <dbReference type="SAM" id="MobiDB-lite"/>
    </source>
</evidence>
<feature type="compositionally biased region" description="Low complexity" evidence="1">
    <location>
        <begin position="384"/>
        <end position="393"/>
    </location>
</feature>
<feature type="region of interest" description="Disordered" evidence="1">
    <location>
        <begin position="373"/>
        <end position="422"/>
    </location>
</feature>
<dbReference type="Proteomes" id="UP000075881">
    <property type="component" value="Unassembled WGS sequence"/>
</dbReference>
<feature type="compositionally biased region" description="Polar residues" evidence="1">
    <location>
        <begin position="94"/>
        <end position="104"/>
    </location>
</feature>
<feature type="compositionally biased region" description="Basic and acidic residues" evidence="1">
    <location>
        <begin position="732"/>
        <end position="746"/>
    </location>
</feature>
<feature type="compositionally biased region" description="Polar residues" evidence="1">
    <location>
        <begin position="128"/>
        <end position="141"/>
    </location>
</feature>
<feature type="region of interest" description="Disordered" evidence="1">
    <location>
        <begin position="92"/>
        <end position="160"/>
    </location>
</feature>
<protein>
    <submittedName>
        <fullName evidence="2">Uncharacterized protein</fullName>
    </submittedName>
</protein>
<dbReference type="EnsemblMetazoa" id="ACHR004195-RA">
    <property type="protein sequence ID" value="ACHR004195-PA"/>
    <property type="gene ID" value="ACHR004195"/>
</dbReference>
<feature type="compositionally biased region" description="Polar residues" evidence="1">
    <location>
        <begin position="555"/>
        <end position="569"/>
    </location>
</feature>
<feature type="region of interest" description="Disordered" evidence="1">
    <location>
        <begin position="490"/>
        <end position="661"/>
    </location>
</feature>
<feature type="region of interest" description="Disordered" evidence="1">
    <location>
        <begin position="713"/>
        <end position="750"/>
    </location>
</feature>
<evidence type="ECO:0000313" key="3">
    <source>
        <dbReference type="Proteomes" id="UP000075881"/>
    </source>
</evidence>
<proteinExistence type="predicted"/>
<reference evidence="3" key="1">
    <citation type="submission" date="2013-03" db="EMBL/GenBank/DDBJ databases">
        <title>The Genome Sequence of Anopheles christyi ACHKN1017.</title>
        <authorList>
            <consortium name="The Broad Institute Genomics Platform"/>
            <person name="Neafsey D.E."/>
            <person name="Besansky N."/>
            <person name="Walker B."/>
            <person name="Young S.K."/>
            <person name="Zeng Q."/>
            <person name="Gargeya S."/>
            <person name="Fitzgerald M."/>
            <person name="Haas B."/>
            <person name="Abouelleil A."/>
            <person name="Allen A.W."/>
            <person name="Alvarado L."/>
            <person name="Arachchi H.M."/>
            <person name="Berlin A.M."/>
            <person name="Chapman S.B."/>
            <person name="Gainer-Dewar J."/>
            <person name="Goldberg J."/>
            <person name="Griggs A."/>
            <person name="Gujja S."/>
            <person name="Hansen M."/>
            <person name="Howarth C."/>
            <person name="Imamovic A."/>
            <person name="Ireland A."/>
            <person name="Larimer J."/>
            <person name="McCowan C."/>
            <person name="Murphy C."/>
            <person name="Pearson M."/>
            <person name="Poon T.W."/>
            <person name="Priest M."/>
            <person name="Roberts A."/>
            <person name="Saif S."/>
            <person name="Shea T."/>
            <person name="Sisk P."/>
            <person name="Sykes S."/>
            <person name="Wortman J."/>
            <person name="Nusbaum C."/>
            <person name="Birren B."/>
        </authorList>
    </citation>
    <scope>NUCLEOTIDE SEQUENCE [LARGE SCALE GENOMIC DNA]</scope>
    <source>
        <strain evidence="3">ACHKN1017</strain>
    </source>
</reference>
<evidence type="ECO:0000313" key="2">
    <source>
        <dbReference type="EnsemblMetazoa" id="ACHR004195-PA"/>
    </source>
</evidence>
<feature type="compositionally biased region" description="Polar residues" evidence="1">
    <location>
        <begin position="408"/>
        <end position="418"/>
    </location>
</feature>
<feature type="region of interest" description="Disordered" evidence="1">
    <location>
        <begin position="759"/>
        <end position="778"/>
    </location>
</feature>